<evidence type="ECO:0000313" key="9">
    <source>
        <dbReference type="EMBL" id="KAL2783039.1"/>
    </source>
</evidence>
<keyword evidence="6 7" id="KW-0472">Membrane</keyword>
<keyword evidence="10" id="KW-1185">Reference proteome</keyword>
<feature type="transmembrane region" description="Helical" evidence="7">
    <location>
        <begin position="204"/>
        <end position="221"/>
    </location>
</feature>
<dbReference type="Proteomes" id="UP001610563">
    <property type="component" value="Unassembled WGS sequence"/>
</dbReference>
<reference evidence="9 10" key="1">
    <citation type="submission" date="2024-07" db="EMBL/GenBank/DDBJ databases">
        <title>Section-level genome sequencing and comparative genomics of Aspergillus sections Usti and Cavernicolus.</title>
        <authorList>
            <consortium name="Lawrence Berkeley National Laboratory"/>
            <person name="Nybo J.L."/>
            <person name="Vesth T.C."/>
            <person name="Theobald S."/>
            <person name="Frisvad J.C."/>
            <person name="Larsen T.O."/>
            <person name="Kjaerboelling I."/>
            <person name="Rothschild-Mancinelli K."/>
            <person name="Lyhne E.K."/>
            <person name="Kogle M.E."/>
            <person name="Barry K."/>
            <person name="Clum A."/>
            <person name="Na H."/>
            <person name="Ledsgaard L."/>
            <person name="Lin J."/>
            <person name="Lipzen A."/>
            <person name="Kuo A."/>
            <person name="Riley R."/>
            <person name="Mondo S."/>
            <person name="Labutti K."/>
            <person name="Haridas S."/>
            <person name="Pangalinan J."/>
            <person name="Salamov A.A."/>
            <person name="Simmons B.A."/>
            <person name="Magnuson J.K."/>
            <person name="Chen J."/>
            <person name="Drula E."/>
            <person name="Henrissat B."/>
            <person name="Wiebenga A."/>
            <person name="Lubbers R.J."/>
            <person name="Gomes A.C."/>
            <person name="Makela M.R."/>
            <person name="Stajich J."/>
            <person name="Grigoriev I.V."/>
            <person name="Mortensen U.H."/>
            <person name="De Vries R.P."/>
            <person name="Baker S.E."/>
            <person name="Andersen M.R."/>
        </authorList>
    </citation>
    <scope>NUCLEOTIDE SEQUENCE [LARGE SCALE GENOMIC DNA]</scope>
    <source>
        <strain evidence="9 10">CBS 209.92</strain>
    </source>
</reference>
<proteinExistence type="inferred from homology"/>
<dbReference type="InterPro" id="IPR044851">
    <property type="entry name" value="Wax_synthase"/>
</dbReference>
<name>A0ABR4FIG8_9EURO</name>
<evidence type="ECO:0000256" key="7">
    <source>
        <dbReference type="SAM" id="Phobius"/>
    </source>
</evidence>
<feature type="transmembrane region" description="Helical" evidence="7">
    <location>
        <begin position="130"/>
        <end position="151"/>
    </location>
</feature>
<dbReference type="Pfam" id="PF13813">
    <property type="entry name" value="MBOAT_2"/>
    <property type="match status" value="1"/>
</dbReference>
<dbReference type="PANTHER" id="PTHR31595:SF27">
    <property type="entry name" value="WAX SYNTHASE DOMAIN-CONTAINING PROTEIN-RELATED"/>
    <property type="match status" value="1"/>
</dbReference>
<feature type="domain" description="Wax synthase" evidence="8">
    <location>
        <begin position="78"/>
        <end position="166"/>
    </location>
</feature>
<dbReference type="EMBL" id="JBFTWV010000279">
    <property type="protein sequence ID" value="KAL2783039.1"/>
    <property type="molecule type" value="Genomic_DNA"/>
</dbReference>
<protein>
    <submittedName>
        <fullName evidence="9">Membrane bound O-acyl transferase family-domain-containing protein</fullName>
    </submittedName>
</protein>
<keyword evidence="3 9" id="KW-0808">Transferase</keyword>
<dbReference type="GO" id="GO:0016740">
    <property type="term" value="F:transferase activity"/>
    <property type="evidence" value="ECO:0007669"/>
    <property type="project" value="UniProtKB-KW"/>
</dbReference>
<dbReference type="PANTHER" id="PTHR31595">
    <property type="entry name" value="LONG-CHAIN-ALCOHOL O-FATTY-ACYLTRANSFERASE 3-RELATED"/>
    <property type="match status" value="1"/>
</dbReference>
<evidence type="ECO:0000259" key="8">
    <source>
        <dbReference type="Pfam" id="PF13813"/>
    </source>
</evidence>
<comment type="subcellular location">
    <subcellularLocation>
        <location evidence="1">Membrane</location>
        <topology evidence="1">Multi-pass membrane protein</topology>
    </subcellularLocation>
</comment>
<comment type="caution">
    <text evidence="9">The sequence shown here is derived from an EMBL/GenBank/DDBJ whole genome shotgun (WGS) entry which is preliminary data.</text>
</comment>
<evidence type="ECO:0000256" key="2">
    <source>
        <dbReference type="ARBA" id="ARBA00007282"/>
    </source>
</evidence>
<organism evidence="9 10">
    <name type="scientific">Aspergillus keveii</name>
    <dbReference type="NCBI Taxonomy" id="714993"/>
    <lineage>
        <taxon>Eukaryota</taxon>
        <taxon>Fungi</taxon>
        <taxon>Dikarya</taxon>
        <taxon>Ascomycota</taxon>
        <taxon>Pezizomycotina</taxon>
        <taxon>Eurotiomycetes</taxon>
        <taxon>Eurotiomycetidae</taxon>
        <taxon>Eurotiales</taxon>
        <taxon>Aspergillaceae</taxon>
        <taxon>Aspergillus</taxon>
        <taxon>Aspergillus subgen. Nidulantes</taxon>
    </lineage>
</organism>
<dbReference type="InterPro" id="IPR032805">
    <property type="entry name" value="Wax_synthase_dom"/>
</dbReference>
<keyword evidence="5 7" id="KW-1133">Transmembrane helix</keyword>
<accession>A0ABR4FIG8</accession>
<gene>
    <name evidence="9" type="ORF">BJX66DRAFT_319261</name>
</gene>
<evidence type="ECO:0000256" key="3">
    <source>
        <dbReference type="ARBA" id="ARBA00022679"/>
    </source>
</evidence>
<evidence type="ECO:0000256" key="1">
    <source>
        <dbReference type="ARBA" id="ARBA00004141"/>
    </source>
</evidence>
<evidence type="ECO:0000256" key="6">
    <source>
        <dbReference type="ARBA" id="ARBA00023136"/>
    </source>
</evidence>
<evidence type="ECO:0000256" key="5">
    <source>
        <dbReference type="ARBA" id="ARBA00022989"/>
    </source>
</evidence>
<sequence length="253" mass="29415">MTSIMYPRQERVRMFGEWREYLLFRLYGLPRATAQDMKSNMTTAIIYWGPPGVFALDLSYRVVAMISVGLGLTGPASWPALFGPDAEAYTVRRFWRNYWHQSFRWSMTNVAAYISRHLLRFRRPSLAARYLRIIIEFTLSASLHAIIDAYIGPSPHQSGSWCFFLLQPLGIMLEEAVQALYRRYKLGAGHPWWAKVLEDRLTKVVGYLWVITFFTLTGPLYKIPIFRYQNPVKTGLLLSLQWFACAYQEYQGG</sequence>
<evidence type="ECO:0000256" key="4">
    <source>
        <dbReference type="ARBA" id="ARBA00022692"/>
    </source>
</evidence>
<evidence type="ECO:0000313" key="10">
    <source>
        <dbReference type="Proteomes" id="UP001610563"/>
    </source>
</evidence>
<keyword evidence="4 7" id="KW-0812">Transmembrane</keyword>
<comment type="similarity">
    <text evidence="2">Belongs to the wax synthase family.</text>
</comment>